<keyword evidence="1" id="KW-0966">Cell projection</keyword>
<reference evidence="2" key="1">
    <citation type="journal article" date="2019" name="Int. J. Syst. Evol. Microbiol.">
        <title>The Global Catalogue of Microorganisms (GCM) 10K type strain sequencing project: providing services to taxonomists for standard genome sequencing and annotation.</title>
        <authorList>
            <consortium name="The Broad Institute Genomics Platform"/>
            <consortium name="The Broad Institute Genome Sequencing Center for Infectious Disease"/>
            <person name="Wu L."/>
            <person name="Ma J."/>
        </authorList>
    </citation>
    <scope>NUCLEOTIDE SEQUENCE [LARGE SCALE GENOMIC DNA]</scope>
    <source>
        <strain evidence="2">CGMCC 1.12237</strain>
    </source>
</reference>
<accession>A0ABW0LFV8</accession>
<protein>
    <submittedName>
        <fullName evidence="1">TIGR03826 family flagellar region protein</fullName>
    </submittedName>
</protein>
<evidence type="ECO:0000313" key="2">
    <source>
        <dbReference type="Proteomes" id="UP001596147"/>
    </source>
</evidence>
<keyword evidence="2" id="KW-1185">Reference proteome</keyword>
<name>A0ABW0LFV8_9BACI</name>
<dbReference type="EMBL" id="JBHSMC010000010">
    <property type="protein sequence ID" value="MFC5464673.1"/>
    <property type="molecule type" value="Genomic_DNA"/>
</dbReference>
<sequence length="131" mass="15295">MDLSNCPKCGEIFVKNAVREMCEKCFREEEKLFQKVYTFLKKRENRAATIETVVKANDVEAELLYKWIKKGKLHTTLFPNMGYPCDNCGTIITKGKLCDKCSNTITSELAIFEEEKERMEKLHRSTYHSQK</sequence>
<dbReference type="RefSeq" id="WP_382349870.1">
    <property type="nucleotide sequence ID" value="NZ_JBHSMC010000010.1"/>
</dbReference>
<keyword evidence="1" id="KW-0282">Flagellum</keyword>
<dbReference type="InterPro" id="IPR022258">
    <property type="entry name" value="Flagellar_operon_YvyF"/>
</dbReference>
<dbReference type="NCBIfam" id="TIGR03826">
    <property type="entry name" value="YvyF"/>
    <property type="match status" value="1"/>
</dbReference>
<keyword evidence="1" id="KW-0969">Cilium</keyword>
<organism evidence="1 2">
    <name type="scientific">Lederbergia graminis</name>
    <dbReference type="NCBI Taxonomy" id="735518"/>
    <lineage>
        <taxon>Bacteria</taxon>
        <taxon>Bacillati</taxon>
        <taxon>Bacillota</taxon>
        <taxon>Bacilli</taxon>
        <taxon>Bacillales</taxon>
        <taxon>Bacillaceae</taxon>
        <taxon>Lederbergia</taxon>
    </lineage>
</organism>
<gene>
    <name evidence="1" type="ORF">ACFPM4_07895</name>
</gene>
<dbReference type="Proteomes" id="UP001596147">
    <property type="component" value="Unassembled WGS sequence"/>
</dbReference>
<evidence type="ECO:0000313" key="1">
    <source>
        <dbReference type="EMBL" id="MFC5464673.1"/>
    </source>
</evidence>
<comment type="caution">
    <text evidence="1">The sequence shown here is derived from an EMBL/GenBank/DDBJ whole genome shotgun (WGS) entry which is preliminary data.</text>
</comment>
<proteinExistence type="predicted"/>